<sequence length="219" mass="23804">MTERVVAPSVLSMDYSDTGAALQMLENSPAQWLHFDVMDGHFVPNLTFGPDILKGIRKGFSGILDVHLMTSDPACWVEPFRKAGADLITFHTEALDNDPSAVSELLDTIRSQGLQAGFSVKPGTPIELFASCLPHADLVLVMSVEPGFGGQSFMEGQLEKVRWLASQRAENDVTYRIEIDGGINGTTWKKAVESGADTLVAGSWLFSGDLDQKTAEMLQ</sequence>
<dbReference type="OrthoDB" id="1645589at2"/>
<dbReference type="PATRIC" id="fig|1702221.3.peg.1270"/>
<dbReference type="GeneID" id="78478041"/>
<keyword evidence="13" id="KW-0170">Cobalt</keyword>
<evidence type="ECO:0000256" key="2">
    <source>
        <dbReference type="ARBA" id="ARBA00001936"/>
    </source>
</evidence>
<proteinExistence type="inferred from homology"/>
<dbReference type="RefSeq" id="WP_067556852.1">
    <property type="nucleotide sequence ID" value="NZ_CAMTBT010000035.1"/>
</dbReference>
<dbReference type="Pfam" id="PF00834">
    <property type="entry name" value="Ribul_P_3_epim"/>
    <property type="match status" value="1"/>
</dbReference>
<dbReference type="STRING" id="1702221.AALO17_13170"/>
<evidence type="ECO:0000256" key="5">
    <source>
        <dbReference type="ARBA" id="ARBA00001954"/>
    </source>
</evidence>
<dbReference type="InterPro" id="IPR011060">
    <property type="entry name" value="RibuloseP-bd_barrel"/>
</dbReference>
<dbReference type="SUPFAM" id="SSF51366">
    <property type="entry name" value="Ribulose-phoshate binding barrel"/>
    <property type="match status" value="1"/>
</dbReference>
<feature type="binding site" evidence="13">
    <location>
        <position position="67"/>
    </location>
    <ligand>
        <name>a divalent metal cation</name>
        <dbReference type="ChEBI" id="CHEBI:60240"/>
    </ligand>
</feature>
<dbReference type="Gene3D" id="3.20.20.70">
    <property type="entry name" value="Aldolase class I"/>
    <property type="match status" value="1"/>
</dbReference>
<gene>
    <name evidence="15" type="ORF">AALO17_13170</name>
</gene>
<evidence type="ECO:0000256" key="6">
    <source>
        <dbReference type="ARBA" id="ARBA00009541"/>
    </source>
</evidence>
<keyword evidence="11" id="KW-0119">Carbohydrate metabolism</keyword>
<evidence type="ECO:0000256" key="12">
    <source>
        <dbReference type="PIRSR" id="PIRSR001461-1"/>
    </source>
</evidence>
<keyword evidence="8 13" id="KW-0479">Metal-binding</keyword>
<evidence type="ECO:0000256" key="7">
    <source>
        <dbReference type="ARBA" id="ARBA00013188"/>
    </source>
</evidence>
<dbReference type="NCBIfam" id="TIGR01163">
    <property type="entry name" value="rpe"/>
    <property type="match status" value="1"/>
</dbReference>
<dbReference type="PIRSF" id="PIRSF001461">
    <property type="entry name" value="RPE"/>
    <property type="match status" value="1"/>
</dbReference>
<keyword evidence="16" id="KW-1185">Reference proteome</keyword>
<protein>
    <recommendedName>
        <fullName evidence="7 10">Ribulose-phosphate 3-epimerase</fullName>
        <ecNumber evidence="7 10">5.1.3.1</ecNumber>
    </recommendedName>
</protein>
<evidence type="ECO:0000256" key="3">
    <source>
        <dbReference type="ARBA" id="ARBA00001941"/>
    </source>
</evidence>
<feature type="binding site" evidence="13">
    <location>
        <position position="180"/>
    </location>
    <ligand>
        <name>a divalent metal cation</name>
        <dbReference type="ChEBI" id="CHEBI:60240"/>
    </ligand>
</feature>
<comment type="catalytic activity">
    <reaction evidence="1 11">
        <text>D-ribulose 5-phosphate = D-xylulose 5-phosphate</text>
        <dbReference type="Rhea" id="RHEA:13677"/>
        <dbReference type="ChEBI" id="CHEBI:57737"/>
        <dbReference type="ChEBI" id="CHEBI:58121"/>
        <dbReference type="EC" id="5.1.3.1"/>
    </reaction>
</comment>
<dbReference type="PANTHER" id="PTHR11749">
    <property type="entry name" value="RIBULOSE-5-PHOSPHATE-3-EPIMERASE"/>
    <property type="match status" value="1"/>
</dbReference>
<dbReference type="InterPro" id="IPR026019">
    <property type="entry name" value="Ribul_P_3_epim"/>
</dbReference>
<evidence type="ECO:0000256" key="9">
    <source>
        <dbReference type="ARBA" id="ARBA00023235"/>
    </source>
</evidence>
<accession>A0A140DUX4</accession>
<feature type="binding site" evidence="14">
    <location>
        <position position="182"/>
    </location>
    <ligand>
        <name>substrate</name>
    </ligand>
</feature>
<dbReference type="KEGG" id="fro:AALO17_13170"/>
<feature type="binding site" evidence="14">
    <location>
        <begin position="147"/>
        <end position="150"/>
    </location>
    <ligand>
        <name>substrate</name>
    </ligand>
</feature>
<keyword evidence="13" id="KW-0464">Manganese</keyword>
<dbReference type="GO" id="GO:0004750">
    <property type="term" value="F:D-ribulose-phosphate 3-epimerase activity"/>
    <property type="evidence" value="ECO:0007669"/>
    <property type="project" value="UniProtKB-UniRule"/>
</dbReference>
<feature type="binding site" evidence="14">
    <location>
        <position position="67"/>
    </location>
    <ligand>
        <name>substrate</name>
    </ligand>
</feature>
<dbReference type="FunFam" id="3.20.20.70:FF:000004">
    <property type="entry name" value="Ribulose-phosphate 3-epimerase"/>
    <property type="match status" value="1"/>
</dbReference>
<evidence type="ECO:0000256" key="4">
    <source>
        <dbReference type="ARBA" id="ARBA00001947"/>
    </source>
</evidence>
<comment type="cofactor">
    <cofactor evidence="13">
        <name>a divalent metal cation</name>
        <dbReference type="ChEBI" id="CHEBI:60240"/>
    </cofactor>
    <text evidence="13">Binds 1 divalent metal cation per subunit.</text>
</comment>
<dbReference type="GO" id="GO:0005737">
    <property type="term" value="C:cytoplasm"/>
    <property type="evidence" value="ECO:0007669"/>
    <property type="project" value="UniProtKB-ARBA"/>
</dbReference>
<keyword evidence="13" id="KW-0862">Zinc</keyword>
<evidence type="ECO:0000256" key="10">
    <source>
        <dbReference type="NCBIfam" id="TIGR01163"/>
    </source>
</evidence>
<comment type="cofactor">
    <cofactor evidence="3">
        <name>Co(2+)</name>
        <dbReference type="ChEBI" id="CHEBI:48828"/>
    </cofactor>
</comment>
<evidence type="ECO:0000256" key="13">
    <source>
        <dbReference type="PIRSR" id="PIRSR001461-2"/>
    </source>
</evidence>
<feature type="active site" description="Proton donor" evidence="12">
    <location>
        <position position="180"/>
    </location>
</feature>
<dbReference type="NCBIfam" id="NF004076">
    <property type="entry name" value="PRK05581.1-4"/>
    <property type="match status" value="1"/>
</dbReference>
<dbReference type="GO" id="GO:0006098">
    <property type="term" value="P:pentose-phosphate shunt"/>
    <property type="evidence" value="ECO:0007669"/>
    <property type="project" value="UniProtKB-UniRule"/>
</dbReference>
<dbReference type="CDD" id="cd00429">
    <property type="entry name" value="RPE"/>
    <property type="match status" value="1"/>
</dbReference>
<reference evidence="15 16" key="1">
    <citation type="journal article" date="2016" name="Gut Pathog.">
        <title>Whole genome sequencing of "Faecalibaculum rodentium" ALO17, isolated from C57BL/6J laboratory mouse feces.</title>
        <authorList>
            <person name="Lim S."/>
            <person name="Chang D.H."/>
            <person name="Ahn S."/>
            <person name="Kim B.C."/>
        </authorList>
    </citation>
    <scope>NUCLEOTIDE SEQUENCE [LARGE SCALE GENOMIC DNA]</scope>
    <source>
        <strain evidence="15 16">Alo17</strain>
    </source>
</reference>
<dbReference type="GO" id="GO:0046872">
    <property type="term" value="F:metal ion binding"/>
    <property type="evidence" value="ECO:0007669"/>
    <property type="project" value="UniProtKB-KW"/>
</dbReference>
<feature type="binding site" evidence="13">
    <location>
        <position position="36"/>
    </location>
    <ligand>
        <name>a divalent metal cation</name>
        <dbReference type="ChEBI" id="CHEBI:60240"/>
    </ligand>
</feature>
<evidence type="ECO:0000256" key="8">
    <source>
        <dbReference type="ARBA" id="ARBA00022723"/>
    </source>
</evidence>
<evidence type="ECO:0000256" key="1">
    <source>
        <dbReference type="ARBA" id="ARBA00001782"/>
    </source>
</evidence>
<keyword evidence="9 11" id="KW-0413">Isomerase</keyword>
<dbReference type="PROSITE" id="PS01085">
    <property type="entry name" value="RIBUL_P_3_EPIMER_1"/>
    <property type="match status" value="1"/>
</dbReference>
<organism evidence="15 16">
    <name type="scientific">Faecalibaculum rodentium</name>
    <dbReference type="NCBI Taxonomy" id="1702221"/>
    <lineage>
        <taxon>Bacteria</taxon>
        <taxon>Bacillati</taxon>
        <taxon>Bacillota</taxon>
        <taxon>Erysipelotrichia</taxon>
        <taxon>Erysipelotrichales</taxon>
        <taxon>Erysipelotrichaceae</taxon>
        <taxon>Faecalibaculum</taxon>
    </lineage>
</organism>
<comment type="similarity">
    <text evidence="6 11">Belongs to the ribulose-phosphate 3-epimerase family.</text>
</comment>
<dbReference type="InterPro" id="IPR000056">
    <property type="entry name" value="Ribul_P_3_epim-like"/>
</dbReference>
<dbReference type="PROSITE" id="PS01086">
    <property type="entry name" value="RIBUL_P_3_EPIMER_2"/>
    <property type="match status" value="1"/>
</dbReference>
<dbReference type="GO" id="GO:0005975">
    <property type="term" value="P:carbohydrate metabolic process"/>
    <property type="evidence" value="ECO:0007669"/>
    <property type="project" value="InterPro"/>
</dbReference>
<dbReference type="EC" id="5.1.3.1" evidence="7 10"/>
<feature type="active site" description="Proton acceptor" evidence="12">
    <location>
        <position position="36"/>
    </location>
</feature>
<name>A0A140DUX4_9FIRM</name>
<feature type="binding site" evidence="13">
    <location>
        <position position="34"/>
    </location>
    <ligand>
        <name>a divalent metal cation</name>
        <dbReference type="ChEBI" id="CHEBI:60240"/>
    </ligand>
</feature>
<evidence type="ECO:0000313" key="15">
    <source>
        <dbReference type="EMBL" id="AMK54451.1"/>
    </source>
</evidence>
<comment type="cofactor">
    <cofactor evidence="4">
        <name>Zn(2+)</name>
        <dbReference type="ChEBI" id="CHEBI:29105"/>
    </cofactor>
</comment>
<dbReference type="EMBL" id="CP011391">
    <property type="protein sequence ID" value="AMK54451.1"/>
    <property type="molecule type" value="Genomic_DNA"/>
</dbReference>
<comment type="cofactor">
    <cofactor evidence="5">
        <name>Fe(2+)</name>
        <dbReference type="ChEBI" id="CHEBI:29033"/>
    </cofactor>
</comment>
<evidence type="ECO:0000313" key="16">
    <source>
        <dbReference type="Proteomes" id="UP000069771"/>
    </source>
</evidence>
<dbReference type="InterPro" id="IPR013785">
    <property type="entry name" value="Aldolase_TIM"/>
</dbReference>
<evidence type="ECO:0000256" key="14">
    <source>
        <dbReference type="PIRSR" id="PIRSR001461-3"/>
    </source>
</evidence>
<comment type="cofactor">
    <cofactor evidence="2">
        <name>Mn(2+)</name>
        <dbReference type="ChEBI" id="CHEBI:29035"/>
    </cofactor>
</comment>
<evidence type="ECO:0000256" key="11">
    <source>
        <dbReference type="PIRNR" id="PIRNR001461"/>
    </source>
</evidence>
<dbReference type="Proteomes" id="UP000069771">
    <property type="component" value="Chromosome"/>
</dbReference>
<dbReference type="AlphaFoldDB" id="A0A140DUX4"/>
<feature type="binding site" evidence="14">
    <location>
        <begin position="202"/>
        <end position="203"/>
    </location>
    <ligand>
        <name>substrate</name>
    </ligand>
</feature>
<feature type="binding site" evidence="14">
    <location>
        <position position="9"/>
    </location>
    <ligand>
        <name>substrate</name>
    </ligand>
</feature>